<feature type="region of interest" description="Disordered" evidence="1">
    <location>
        <begin position="1"/>
        <end position="46"/>
    </location>
</feature>
<proteinExistence type="predicted"/>
<keyword evidence="3" id="KW-1185">Reference proteome</keyword>
<dbReference type="EMBL" id="JAYKXH010000021">
    <property type="protein sequence ID" value="KAK7130347.1"/>
    <property type="molecule type" value="Genomic_DNA"/>
</dbReference>
<gene>
    <name evidence="2" type="ORF">R3I93_019848</name>
</gene>
<comment type="caution">
    <text evidence="2">The sequence shown here is derived from an EMBL/GenBank/DDBJ whole genome shotgun (WGS) entry which is preliminary data.</text>
</comment>
<dbReference type="AlphaFoldDB" id="A0AAN9CCC8"/>
<organism evidence="2 3">
    <name type="scientific">Phoxinus phoxinus</name>
    <name type="common">Eurasian minnow</name>
    <dbReference type="NCBI Taxonomy" id="58324"/>
    <lineage>
        <taxon>Eukaryota</taxon>
        <taxon>Metazoa</taxon>
        <taxon>Chordata</taxon>
        <taxon>Craniata</taxon>
        <taxon>Vertebrata</taxon>
        <taxon>Euteleostomi</taxon>
        <taxon>Actinopterygii</taxon>
        <taxon>Neopterygii</taxon>
        <taxon>Teleostei</taxon>
        <taxon>Ostariophysi</taxon>
        <taxon>Cypriniformes</taxon>
        <taxon>Leuciscidae</taxon>
        <taxon>Phoxininae</taxon>
        <taxon>Phoxinus</taxon>
    </lineage>
</organism>
<dbReference type="Proteomes" id="UP001364617">
    <property type="component" value="Unassembled WGS sequence"/>
</dbReference>
<name>A0AAN9CCC8_9TELE</name>
<evidence type="ECO:0000313" key="2">
    <source>
        <dbReference type="EMBL" id="KAK7130347.1"/>
    </source>
</evidence>
<reference evidence="2 3" key="1">
    <citation type="submission" date="2024-02" db="EMBL/GenBank/DDBJ databases">
        <title>Chromosome-level genome assembly of the Eurasian Minnow (Phoxinus phoxinus).</title>
        <authorList>
            <person name="Oriowo T.O."/>
            <person name="Martin S."/>
            <person name="Stange M."/>
            <person name="Chrysostomakis Y."/>
            <person name="Brown T."/>
            <person name="Winkler S."/>
            <person name="Kukowka S."/>
            <person name="Myers E.W."/>
            <person name="Bohne A."/>
        </authorList>
    </citation>
    <scope>NUCLEOTIDE SEQUENCE [LARGE SCALE GENOMIC DNA]</scope>
    <source>
        <strain evidence="2">ZFMK-TIS-60720</strain>
        <tissue evidence="2">Whole Organism</tissue>
    </source>
</reference>
<protein>
    <submittedName>
        <fullName evidence="2">Uncharacterized protein</fullName>
    </submittedName>
</protein>
<evidence type="ECO:0000313" key="3">
    <source>
        <dbReference type="Proteomes" id="UP001364617"/>
    </source>
</evidence>
<feature type="compositionally biased region" description="Low complexity" evidence="1">
    <location>
        <begin position="1"/>
        <end position="21"/>
    </location>
</feature>
<feature type="compositionally biased region" description="Polar residues" evidence="1">
    <location>
        <begin position="24"/>
        <end position="35"/>
    </location>
</feature>
<accession>A0AAN9CCC8</accession>
<evidence type="ECO:0000256" key="1">
    <source>
        <dbReference type="SAM" id="MobiDB-lite"/>
    </source>
</evidence>
<sequence>MGPAAVPDADADLDSSSPVPSRLSPGSSSTASLRSQVKDRNWGASTSQSPLCMVVVWLSVCNVHNGWVGVV</sequence>